<name>A0AAV1E3D1_OLDCO</name>
<dbReference type="SMART" id="SM00364">
    <property type="entry name" value="LRR_BAC"/>
    <property type="match status" value="3"/>
</dbReference>
<evidence type="ECO:0000259" key="10">
    <source>
        <dbReference type="Pfam" id="PF25019"/>
    </source>
</evidence>
<dbReference type="Pfam" id="PF00931">
    <property type="entry name" value="NB-ARC"/>
    <property type="match status" value="1"/>
</dbReference>
<dbReference type="Gene3D" id="1.10.8.430">
    <property type="entry name" value="Helical domain of apoptotic protease-activating factors"/>
    <property type="match status" value="1"/>
</dbReference>
<dbReference type="Gene3D" id="1.20.5.4130">
    <property type="match status" value="1"/>
</dbReference>
<keyword evidence="6" id="KW-0067">ATP-binding</keyword>
<dbReference type="GO" id="GO:0006952">
    <property type="term" value="P:defense response"/>
    <property type="evidence" value="ECO:0007669"/>
    <property type="project" value="UniProtKB-KW"/>
</dbReference>
<accession>A0AAV1E3D1</accession>
<dbReference type="FunFam" id="1.10.10.10:FF:000322">
    <property type="entry name" value="Probable disease resistance protein At1g63360"/>
    <property type="match status" value="1"/>
</dbReference>
<feature type="domain" description="NB-ARC" evidence="7">
    <location>
        <begin position="199"/>
        <end position="368"/>
    </location>
</feature>
<protein>
    <submittedName>
        <fullName evidence="11">OLC1v1015161C1</fullName>
    </submittedName>
</protein>
<evidence type="ECO:0000313" key="12">
    <source>
        <dbReference type="Proteomes" id="UP001161247"/>
    </source>
</evidence>
<dbReference type="Pfam" id="PF23559">
    <property type="entry name" value="WHD_DRP"/>
    <property type="match status" value="1"/>
</dbReference>
<dbReference type="Pfam" id="PF18052">
    <property type="entry name" value="Rx_N"/>
    <property type="match status" value="1"/>
</dbReference>
<keyword evidence="12" id="KW-1185">Reference proteome</keyword>
<proteinExistence type="inferred from homology"/>
<feature type="domain" description="Disease resistance N-terminal" evidence="8">
    <location>
        <begin position="6"/>
        <end position="101"/>
    </location>
</feature>
<dbReference type="InterPro" id="IPR001611">
    <property type="entry name" value="Leu-rich_rpt"/>
</dbReference>
<dbReference type="InterPro" id="IPR003591">
    <property type="entry name" value="Leu-rich_rpt_typical-subtyp"/>
</dbReference>
<dbReference type="PANTHER" id="PTHR36766">
    <property type="entry name" value="PLANT BROAD-SPECTRUM MILDEW RESISTANCE PROTEIN RPW8"/>
    <property type="match status" value="1"/>
</dbReference>
<evidence type="ECO:0000259" key="8">
    <source>
        <dbReference type="Pfam" id="PF18052"/>
    </source>
</evidence>
<dbReference type="GO" id="GO:0051707">
    <property type="term" value="P:response to other organism"/>
    <property type="evidence" value="ECO:0007669"/>
    <property type="project" value="UniProtKB-ARBA"/>
</dbReference>
<evidence type="ECO:0000259" key="7">
    <source>
        <dbReference type="Pfam" id="PF00931"/>
    </source>
</evidence>
<evidence type="ECO:0000256" key="1">
    <source>
        <dbReference type="ARBA" id="ARBA00008894"/>
    </source>
</evidence>
<dbReference type="SUPFAM" id="SSF52540">
    <property type="entry name" value="P-loop containing nucleoside triphosphate hydrolases"/>
    <property type="match status" value="1"/>
</dbReference>
<evidence type="ECO:0000256" key="3">
    <source>
        <dbReference type="ARBA" id="ARBA00022737"/>
    </source>
</evidence>
<evidence type="ECO:0000256" key="6">
    <source>
        <dbReference type="ARBA" id="ARBA00022840"/>
    </source>
</evidence>
<dbReference type="SUPFAM" id="SSF52058">
    <property type="entry name" value="L domain-like"/>
    <property type="match status" value="1"/>
</dbReference>
<evidence type="ECO:0000256" key="5">
    <source>
        <dbReference type="ARBA" id="ARBA00022821"/>
    </source>
</evidence>
<dbReference type="Gene3D" id="3.80.10.10">
    <property type="entry name" value="Ribonuclease Inhibitor"/>
    <property type="match status" value="1"/>
</dbReference>
<dbReference type="PRINTS" id="PR00019">
    <property type="entry name" value="LEURICHRPT"/>
</dbReference>
<dbReference type="PROSITE" id="PS51450">
    <property type="entry name" value="LRR"/>
    <property type="match status" value="2"/>
</dbReference>
<dbReference type="GO" id="GO:0005524">
    <property type="term" value="F:ATP binding"/>
    <property type="evidence" value="ECO:0007669"/>
    <property type="project" value="UniProtKB-KW"/>
</dbReference>
<dbReference type="InterPro" id="IPR002182">
    <property type="entry name" value="NB-ARC"/>
</dbReference>
<keyword evidence="3" id="KW-0677">Repeat</keyword>
<comment type="similarity">
    <text evidence="1">Belongs to the disease resistance NB-LRR family.</text>
</comment>
<dbReference type="AlphaFoldDB" id="A0AAV1E3D1"/>
<dbReference type="GO" id="GO:0043531">
    <property type="term" value="F:ADP binding"/>
    <property type="evidence" value="ECO:0007669"/>
    <property type="project" value="InterPro"/>
</dbReference>
<keyword evidence="4" id="KW-0547">Nucleotide-binding</keyword>
<dbReference type="InterPro" id="IPR036388">
    <property type="entry name" value="WH-like_DNA-bd_sf"/>
</dbReference>
<gene>
    <name evidence="11" type="ORF">OLC1_LOCUS21196</name>
</gene>
<dbReference type="InterPro" id="IPR056789">
    <property type="entry name" value="LRR_R13L1-DRL21"/>
</dbReference>
<keyword evidence="2" id="KW-0433">Leucine-rich repeat</keyword>
<dbReference type="InterPro" id="IPR041118">
    <property type="entry name" value="Rx_N"/>
</dbReference>
<dbReference type="Gene3D" id="1.10.10.10">
    <property type="entry name" value="Winged helix-like DNA-binding domain superfamily/Winged helix DNA-binding domain"/>
    <property type="match status" value="1"/>
</dbReference>
<dbReference type="Pfam" id="PF25019">
    <property type="entry name" value="LRR_R13L1-DRL21"/>
    <property type="match status" value="1"/>
</dbReference>
<dbReference type="InterPro" id="IPR027417">
    <property type="entry name" value="P-loop_NTPase"/>
</dbReference>
<feature type="domain" description="R13L1/DRL21-like LRR repeat region" evidence="10">
    <location>
        <begin position="728"/>
        <end position="850"/>
    </location>
</feature>
<dbReference type="PRINTS" id="PR00364">
    <property type="entry name" value="DISEASERSIST"/>
</dbReference>
<sequence length="966" mass="109392">MSDAIISAVLTQLFSVMEQQVRQELKLVVGVDKEVKNLENTFNSIRAVISDAERRQLVKGDVDKESGSSSSQSVKLWLQRLQDAAYDMDDVLSEWSNALLKFEMEDALGSSPSAQKRVSFLVNLPCFCFSRVALRRDIAVKIQEINSRLDNIASDKDRYHFTPSNASVDDSGRRLNIRPQTTSYVDVSYIHGRDSDKATLIAQLLKDGNKKGTHDTVSVVGTGGIGKTTLAGIVYNSEEVTKFDVRVWICVSEPPFDEVLRVAKAIVEQLEGNAPNLFELETLLGRVRQGVEGKKFLFVLDDVWTEDYGWWEPLKNAISSCAPGSKVLVTTRKERVAQIMKSDYTLRLGELAENDCWLLFSHFAFSESNEKNREQFEDIGKEIAKKCKGLPLAAKIIGNYMRFKELFEEWRCVLESDMWELEATSEGIFPALLLSYNDLPSAVKNCFLYFANFPQDCEIEADNLIKLWMAHGYLNLRGRTVVEDMEALGTEYLETLVMRSFFQRVRKEKDKGHRDNVIRFKMHDMVLQLGQYLKKDESLVKNSGFALSNNSSSGVKTRHLTLMRSEDSPFPESIGHAESLHSFWVQSFHDSPSFVCQVDIVPTELLKHLVHLKSLDLSRNRLRELPKEIEELQNLRYLNLSHNPLWELPETVCVLYRLQTLKLVACNHLSRLQGKIHKLKNLRHLEIDMTESLTTLPKGIGQLTSLRTLSKFILTGSNEESEGKTCTISDLSGLNQLRNSIKIQGLGYVTNAADAEKAELKKKEHLTDVHMEFNSQMRGEQGRADVADALELHPNLQSLHISSYNGARLPHWLTSLTKIKKLKLEDCPNVRVLVAVGTLPSLENLCLEKMHGLKHLGAELFGASAATNGVAHMFPKLKKLTFARLNCWEEWNMTIGENGTASIMPALQYLKVSDCEKLKTLPDCVVSKSPLKKLYIKNCPLLKQQYDKKTGEHWIKIAHISKVRIL</sequence>
<evidence type="ECO:0000313" key="11">
    <source>
        <dbReference type="EMBL" id="CAI9114439.1"/>
    </source>
</evidence>
<keyword evidence="5" id="KW-0611">Plant defense</keyword>
<dbReference type="Proteomes" id="UP001161247">
    <property type="component" value="Chromosome 7"/>
</dbReference>
<feature type="domain" description="Disease resistance protein winged helix" evidence="9">
    <location>
        <begin position="453"/>
        <end position="529"/>
    </location>
</feature>
<evidence type="ECO:0000256" key="2">
    <source>
        <dbReference type="ARBA" id="ARBA00022614"/>
    </source>
</evidence>
<dbReference type="InterPro" id="IPR058922">
    <property type="entry name" value="WHD_DRP"/>
</dbReference>
<dbReference type="Pfam" id="PF13855">
    <property type="entry name" value="LRR_8"/>
    <property type="match status" value="1"/>
</dbReference>
<dbReference type="EMBL" id="OX459124">
    <property type="protein sequence ID" value="CAI9114439.1"/>
    <property type="molecule type" value="Genomic_DNA"/>
</dbReference>
<reference evidence="11" key="1">
    <citation type="submission" date="2023-03" db="EMBL/GenBank/DDBJ databases">
        <authorList>
            <person name="Julca I."/>
        </authorList>
    </citation>
    <scope>NUCLEOTIDE SEQUENCE</scope>
</reference>
<evidence type="ECO:0000256" key="4">
    <source>
        <dbReference type="ARBA" id="ARBA00022741"/>
    </source>
</evidence>
<dbReference type="PANTHER" id="PTHR36766:SF45">
    <property type="entry name" value="NB-ARC DOMAIN-CONTAINING PROTEIN"/>
    <property type="match status" value="1"/>
</dbReference>
<dbReference type="Gene3D" id="3.40.50.300">
    <property type="entry name" value="P-loop containing nucleotide triphosphate hydrolases"/>
    <property type="match status" value="1"/>
</dbReference>
<dbReference type="InterPro" id="IPR042197">
    <property type="entry name" value="Apaf_helical"/>
</dbReference>
<evidence type="ECO:0000259" key="9">
    <source>
        <dbReference type="Pfam" id="PF23559"/>
    </source>
</evidence>
<dbReference type="SMART" id="SM00369">
    <property type="entry name" value="LRR_TYP"/>
    <property type="match status" value="3"/>
</dbReference>
<organism evidence="11 12">
    <name type="scientific">Oldenlandia corymbosa var. corymbosa</name>
    <dbReference type="NCBI Taxonomy" id="529605"/>
    <lineage>
        <taxon>Eukaryota</taxon>
        <taxon>Viridiplantae</taxon>
        <taxon>Streptophyta</taxon>
        <taxon>Embryophyta</taxon>
        <taxon>Tracheophyta</taxon>
        <taxon>Spermatophyta</taxon>
        <taxon>Magnoliopsida</taxon>
        <taxon>eudicotyledons</taxon>
        <taxon>Gunneridae</taxon>
        <taxon>Pentapetalae</taxon>
        <taxon>asterids</taxon>
        <taxon>lamiids</taxon>
        <taxon>Gentianales</taxon>
        <taxon>Rubiaceae</taxon>
        <taxon>Rubioideae</taxon>
        <taxon>Spermacoceae</taxon>
        <taxon>Hedyotis-Oldenlandia complex</taxon>
        <taxon>Oldenlandia</taxon>
    </lineage>
</organism>
<dbReference type="InterPro" id="IPR032675">
    <property type="entry name" value="LRR_dom_sf"/>
</dbReference>